<keyword evidence="1" id="KW-0328">Glycosyltransferase</keyword>
<proteinExistence type="predicted"/>
<gene>
    <name evidence="3" type="ORF">RBSH_03859</name>
</gene>
<comment type="caution">
    <text evidence="3">The sequence shown here is derived from an EMBL/GenBank/DDBJ whole genome shotgun (WGS) entry which is preliminary data.</text>
</comment>
<dbReference type="Gene3D" id="3.40.50.2000">
    <property type="entry name" value="Glycogen Phosphorylase B"/>
    <property type="match status" value="2"/>
</dbReference>
<evidence type="ECO:0000256" key="2">
    <source>
        <dbReference type="ARBA" id="ARBA00022679"/>
    </source>
</evidence>
<keyword evidence="2 3" id="KW-0808">Transferase</keyword>
<dbReference type="InterPro" id="IPR002201">
    <property type="entry name" value="Glyco_trans_9"/>
</dbReference>
<dbReference type="AlphaFoldDB" id="K5D2N6"/>
<dbReference type="PANTHER" id="PTHR30160">
    <property type="entry name" value="TETRAACYLDISACCHARIDE 4'-KINASE-RELATED"/>
    <property type="match status" value="1"/>
</dbReference>
<dbReference type="PANTHER" id="PTHR30160:SF1">
    <property type="entry name" value="LIPOPOLYSACCHARIDE 1,2-N-ACETYLGLUCOSAMINETRANSFERASE-RELATED"/>
    <property type="match status" value="1"/>
</dbReference>
<dbReference type="CDD" id="cd03789">
    <property type="entry name" value="GT9_LPS_heptosyltransferase"/>
    <property type="match status" value="1"/>
</dbReference>
<dbReference type="GO" id="GO:0009244">
    <property type="term" value="P:lipopolysaccharide core region biosynthetic process"/>
    <property type="evidence" value="ECO:0007669"/>
    <property type="project" value="TreeGrafter"/>
</dbReference>
<dbReference type="GO" id="GO:0005829">
    <property type="term" value="C:cytosol"/>
    <property type="evidence" value="ECO:0007669"/>
    <property type="project" value="TreeGrafter"/>
</dbReference>
<evidence type="ECO:0000313" key="4">
    <source>
        <dbReference type="Proteomes" id="UP000007993"/>
    </source>
</evidence>
<dbReference type="Pfam" id="PF01075">
    <property type="entry name" value="Glyco_transf_9"/>
    <property type="match status" value="1"/>
</dbReference>
<reference evidence="3 4" key="1">
    <citation type="journal article" date="2013" name="Mar. Genomics">
        <title>Expression of sulfatases in Rhodopirellula baltica and the diversity of sulfatases in the genus Rhodopirellula.</title>
        <authorList>
            <person name="Wegner C.E."/>
            <person name="Richter-Heitmann T."/>
            <person name="Klindworth A."/>
            <person name="Klockow C."/>
            <person name="Richter M."/>
            <person name="Achstetter T."/>
            <person name="Glockner F.O."/>
            <person name="Harder J."/>
        </authorList>
    </citation>
    <scope>NUCLEOTIDE SEQUENCE [LARGE SCALE GENOMIC DNA]</scope>
    <source>
        <strain evidence="3 4">SH28</strain>
    </source>
</reference>
<sequence>MITNSAFQLILIMSLESSSPMRILLSQTGDLSDCILTLPVACSLKEYFPNSHVTIAVGVEKADFLEQHSAIDEVVELPTRWNRSPRGIRSVKQKLNAQSFDVAIDCDESFVSAFVCQLSAAARRIGWDTMPRFAPRRRLLNELVTPVFHHVVDRRLELLAPLAIDRPQASFDWPVESADHRWAMRYRHRWAGQDLAMMDSGRVSSSVGWMFDRYAATARYLADRFQMHSIVTWRTFEERLKAEQIVACAGDAASLAPDMTLSLSAALSPLVRVVIAEDTPMLHASVAAGANVVGLYGPHNGAESPSARGPYQQHAMAIEANSRGGSPRREAINRIGVEHVCQWIDQLQTPAFAKAA</sequence>
<evidence type="ECO:0000313" key="3">
    <source>
        <dbReference type="EMBL" id="EKK00832.1"/>
    </source>
</evidence>
<name>K5D2N6_RHOBT</name>
<organism evidence="3 4">
    <name type="scientific">Rhodopirellula baltica SH28</name>
    <dbReference type="NCBI Taxonomy" id="993517"/>
    <lineage>
        <taxon>Bacteria</taxon>
        <taxon>Pseudomonadati</taxon>
        <taxon>Planctomycetota</taxon>
        <taxon>Planctomycetia</taxon>
        <taxon>Pirellulales</taxon>
        <taxon>Pirellulaceae</taxon>
        <taxon>Rhodopirellula</taxon>
    </lineage>
</organism>
<accession>K5D2N6</accession>
<dbReference type="InterPro" id="IPR051199">
    <property type="entry name" value="LPS_LOS_Heptosyltrfase"/>
</dbReference>
<protein>
    <submittedName>
        <fullName evidence="3">ADP-heptose:LPS heptosyltransferase</fullName>
    </submittedName>
</protein>
<dbReference type="GO" id="GO:0008713">
    <property type="term" value="F:ADP-heptose-lipopolysaccharide heptosyltransferase activity"/>
    <property type="evidence" value="ECO:0007669"/>
    <property type="project" value="TreeGrafter"/>
</dbReference>
<dbReference type="Proteomes" id="UP000007993">
    <property type="component" value="Unassembled WGS sequence"/>
</dbReference>
<dbReference type="SUPFAM" id="SSF53756">
    <property type="entry name" value="UDP-Glycosyltransferase/glycogen phosphorylase"/>
    <property type="match status" value="1"/>
</dbReference>
<dbReference type="PATRIC" id="fig|993517.3.peg.4194"/>
<evidence type="ECO:0000256" key="1">
    <source>
        <dbReference type="ARBA" id="ARBA00022676"/>
    </source>
</evidence>
<dbReference type="EMBL" id="AMCW01000112">
    <property type="protein sequence ID" value="EKK00832.1"/>
    <property type="molecule type" value="Genomic_DNA"/>
</dbReference>